<sequence>MDCSIKGFDRSLLKLAGANSSNTASPKHNGNGDGRKTVLLKSNECSSEVLNLLANKACQCYVALGDWSSVQEWQVSVHALKNNPGNPAAASVHLKTDFNYVRALSCFEDGDFQECRAQLELLAGERDDYGLLNSTSTGSKDKLDLKRLLPAVLSPDPSELQKAIEVQLLRSAVAAMTTANHEQEQKAMPTSE</sequence>
<dbReference type="AlphaFoldDB" id="A0A4W5LGU1"/>
<dbReference type="STRING" id="62062.ENSHHUP00000025089"/>
<dbReference type="Proteomes" id="UP000314982">
    <property type="component" value="Unassembled WGS sequence"/>
</dbReference>
<keyword evidence="2" id="KW-1185">Reference proteome</keyword>
<reference evidence="1" key="3">
    <citation type="submission" date="2025-09" db="UniProtKB">
        <authorList>
            <consortium name="Ensembl"/>
        </authorList>
    </citation>
    <scope>IDENTIFICATION</scope>
</reference>
<dbReference type="Pfam" id="PF15785">
    <property type="entry name" value="SMG1"/>
    <property type="match status" value="1"/>
</dbReference>
<evidence type="ECO:0000313" key="1">
    <source>
        <dbReference type="Ensembl" id="ENSHHUP00000025089.1"/>
    </source>
</evidence>
<accession>A0A4W5LGU1</accession>
<protein>
    <submittedName>
        <fullName evidence="1">Uncharacterized protein</fullName>
    </submittedName>
</protein>
<evidence type="ECO:0000313" key="2">
    <source>
        <dbReference type="Proteomes" id="UP000314982"/>
    </source>
</evidence>
<reference evidence="2" key="1">
    <citation type="submission" date="2018-06" db="EMBL/GenBank/DDBJ databases">
        <title>Genome assembly of Danube salmon.</title>
        <authorList>
            <person name="Macqueen D.J."/>
            <person name="Gundappa M.K."/>
        </authorList>
    </citation>
    <scope>NUCLEOTIDE SEQUENCE [LARGE SCALE GENOMIC DNA]</scope>
</reference>
<dbReference type="GO" id="GO:0004674">
    <property type="term" value="F:protein serine/threonine kinase activity"/>
    <property type="evidence" value="ECO:0007669"/>
    <property type="project" value="InterPro"/>
</dbReference>
<organism evidence="1 2">
    <name type="scientific">Hucho hucho</name>
    <name type="common">huchen</name>
    <dbReference type="NCBI Taxonomy" id="62062"/>
    <lineage>
        <taxon>Eukaryota</taxon>
        <taxon>Metazoa</taxon>
        <taxon>Chordata</taxon>
        <taxon>Craniata</taxon>
        <taxon>Vertebrata</taxon>
        <taxon>Euteleostomi</taxon>
        <taxon>Actinopterygii</taxon>
        <taxon>Neopterygii</taxon>
        <taxon>Teleostei</taxon>
        <taxon>Protacanthopterygii</taxon>
        <taxon>Salmoniformes</taxon>
        <taxon>Salmonidae</taxon>
        <taxon>Salmoninae</taxon>
        <taxon>Hucho</taxon>
    </lineage>
</organism>
<proteinExistence type="predicted"/>
<name>A0A4W5LGU1_9TELE</name>
<dbReference type="GeneTree" id="ENSGT00940000154776"/>
<dbReference type="Ensembl" id="ENSHHUT00000026065.1">
    <property type="protein sequence ID" value="ENSHHUP00000025089.1"/>
    <property type="gene ID" value="ENSHHUG00000015820.1"/>
</dbReference>
<dbReference type="GO" id="GO:0000184">
    <property type="term" value="P:nuclear-transcribed mRNA catabolic process, nonsense-mediated decay"/>
    <property type="evidence" value="ECO:0007669"/>
    <property type="project" value="InterPro"/>
</dbReference>
<dbReference type="InterPro" id="IPR031559">
    <property type="entry name" value="SMG1"/>
</dbReference>
<reference evidence="1" key="2">
    <citation type="submission" date="2025-08" db="UniProtKB">
        <authorList>
            <consortium name="Ensembl"/>
        </authorList>
    </citation>
    <scope>IDENTIFICATION</scope>
</reference>